<organism evidence="1">
    <name type="scientific">Chlorobium chlorochromatii (strain CaD3)</name>
    <dbReference type="NCBI Taxonomy" id="340177"/>
    <lineage>
        <taxon>Bacteria</taxon>
        <taxon>Pseudomonadati</taxon>
        <taxon>Chlorobiota</taxon>
        <taxon>Chlorobiia</taxon>
        <taxon>Chlorobiales</taxon>
        <taxon>Chlorobiaceae</taxon>
        <taxon>Chlorobium/Pelodictyon group</taxon>
        <taxon>Chlorobium</taxon>
    </lineage>
</organism>
<dbReference type="STRING" id="340177.Cag_1949"/>
<reference evidence="1" key="1">
    <citation type="submission" date="2005-08" db="EMBL/GenBank/DDBJ databases">
        <title>Complete sequence of Chlorobium chlorochromatii CaD3.</title>
        <authorList>
            <person name="Copeland A."/>
            <person name="Lucas S."/>
            <person name="Lapidus A."/>
            <person name="Barry K."/>
            <person name="Detter J.C."/>
            <person name="Glavina T."/>
            <person name="Hammon N."/>
            <person name="Israni S."/>
            <person name="Pitluck S."/>
            <person name="Bryant D."/>
            <person name="Schmutz J."/>
            <person name="Larimer F."/>
            <person name="Land M."/>
            <person name="Kyrpides N."/>
            <person name="Ivanova N."/>
            <person name="Richardson P."/>
        </authorList>
    </citation>
    <scope>NUCLEOTIDE SEQUENCE [LARGE SCALE GENOMIC DNA]</scope>
    <source>
        <strain evidence="1">CaD3</strain>
    </source>
</reference>
<dbReference type="KEGG" id="cch:Cag_1949"/>
<sequence>MERLLVLYGGKIAANSFVTDSLSKALADVLHYGGKECNELSEALKDVTCILAVQAMPPSQTLALFFELPAVLRDYAVKGAPKQLLKESDMDALQKRLEELTLKAFDSYMMHRETISQLKVDEMKRQLFMQLRRAEA</sequence>
<proteinExistence type="predicted"/>
<protein>
    <submittedName>
        <fullName evidence="1">Uncharacterized protein</fullName>
    </submittedName>
</protein>
<gene>
    <name evidence="1" type="ordered locus">Cag_1949</name>
</gene>
<accession>Q3AP78</accession>
<evidence type="ECO:0000313" key="1">
    <source>
        <dbReference type="EMBL" id="ABB29197.1"/>
    </source>
</evidence>
<dbReference type="AlphaFoldDB" id="Q3AP78"/>
<name>Q3AP78_CHLCH</name>
<dbReference type="EMBL" id="CP000108">
    <property type="protein sequence ID" value="ABB29197.1"/>
    <property type="molecule type" value="Genomic_DNA"/>
</dbReference>
<dbReference type="HOGENOM" id="CLU_129910_0_0_10"/>